<dbReference type="SMART" id="SM00423">
    <property type="entry name" value="PSI"/>
    <property type="match status" value="1"/>
</dbReference>
<dbReference type="GO" id="GO:0045499">
    <property type="term" value="F:chemorepellent activity"/>
    <property type="evidence" value="ECO:0007669"/>
    <property type="project" value="TreeGrafter"/>
</dbReference>
<evidence type="ECO:0000256" key="12">
    <source>
        <dbReference type="ARBA" id="ARBA00023157"/>
    </source>
</evidence>
<evidence type="ECO:0000256" key="14">
    <source>
        <dbReference type="ARBA" id="ARBA00074148"/>
    </source>
</evidence>
<dbReference type="Pfam" id="PF00090">
    <property type="entry name" value="TSP_1"/>
    <property type="match status" value="2"/>
</dbReference>
<evidence type="ECO:0000259" key="17">
    <source>
        <dbReference type="PROSITE" id="PS51004"/>
    </source>
</evidence>
<dbReference type="PROSITE" id="PS50092">
    <property type="entry name" value="TSP1"/>
    <property type="match status" value="2"/>
</dbReference>
<dbReference type="InterPro" id="IPR027231">
    <property type="entry name" value="Semaphorin"/>
</dbReference>
<evidence type="ECO:0000256" key="3">
    <source>
        <dbReference type="ARBA" id="ARBA00022473"/>
    </source>
</evidence>
<proteinExistence type="predicted"/>
<dbReference type="SUPFAM" id="SSF103575">
    <property type="entry name" value="Plexin repeat"/>
    <property type="match status" value="1"/>
</dbReference>
<evidence type="ECO:0000256" key="13">
    <source>
        <dbReference type="ARBA" id="ARBA00023180"/>
    </source>
</evidence>
<dbReference type="Pfam" id="PF01403">
    <property type="entry name" value="Sema"/>
    <property type="match status" value="1"/>
</dbReference>
<evidence type="ECO:0000313" key="18">
    <source>
        <dbReference type="EMBL" id="CAL1542702.1"/>
    </source>
</evidence>
<dbReference type="InterPro" id="IPR015943">
    <property type="entry name" value="WD40/YVTN_repeat-like_dom_sf"/>
</dbReference>
<protein>
    <recommendedName>
        <fullName evidence="14">Semaphorin-2A</fullName>
    </recommendedName>
</protein>
<evidence type="ECO:0000256" key="5">
    <source>
        <dbReference type="ARBA" id="ARBA00022692"/>
    </source>
</evidence>
<keyword evidence="13" id="KW-0325">Glycoprotein</keyword>
<dbReference type="FunFam" id="2.20.100.10:FF:000001">
    <property type="entry name" value="semaphorin-5A isoform X1"/>
    <property type="match status" value="1"/>
</dbReference>
<evidence type="ECO:0000256" key="11">
    <source>
        <dbReference type="ARBA" id="ARBA00023136"/>
    </source>
</evidence>
<dbReference type="InterPro" id="IPR016201">
    <property type="entry name" value="PSI"/>
</dbReference>
<keyword evidence="8" id="KW-0221">Differentiation</keyword>
<keyword evidence="3" id="KW-0217">Developmental protein</keyword>
<gene>
    <name evidence="18" type="ORF">GSLYS_00016236001</name>
</gene>
<comment type="subcellular location">
    <subcellularLocation>
        <location evidence="1">Membrane</location>
        <topology evidence="1">Single-pass membrane protein</topology>
    </subcellularLocation>
    <subcellularLocation>
        <location evidence="2">Secreted</location>
    </subcellularLocation>
</comment>
<comment type="caution">
    <text evidence="18">The sequence shown here is derived from an EMBL/GenBank/DDBJ whole genome shotgun (WGS) entry which is preliminary data.</text>
</comment>
<evidence type="ECO:0000256" key="4">
    <source>
        <dbReference type="ARBA" id="ARBA00022525"/>
    </source>
</evidence>
<name>A0AAV2ICX2_LYMST</name>
<dbReference type="InterPro" id="IPR036383">
    <property type="entry name" value="TSP1_rpt_sf"/>
</dbReference>
<keyword evidence="10" id="KW-1133">Transmembrane helix</keyword>
<dbReference type="EMBL" id="CAXITT010000503">
    <property type="protein sequence ID" value="CAL1542702.1"/>
    <property type="molecule type" value="Genomic_DNA"/>
</dbReference>
<dbReference type="SUPFAM" id="SSF101912">
    <property type="entry name" value="Sema domain"/>
    <property type="match status" value="1"/>
</dbReference>
<dbReference type="Gene3D" id="2.130.10.10">
    <property type="entry name" value="YVTN repeat-like/Quinoprotein amine dehydrogenase"/>
    <property type="match status" value="1"/>
</dbReference>
<dbReference type="PANTHER" id="PTHR11036:SF79">
    <property type="entry name" value="SEMAPHORIN 5C, ISOFORM A"/>
    <property type="match status" value="1"/>
</dbReference>
<dbReference type="GO" id="GO:0071526">
    <property type="term" value="P:semaphorin-plexin signaling pathway"/>
    <property type="evidence" value="ECO:0007669"/>
    <property type="project" value="TreeGrafter"/>
</dbReference>
<dbReference type="PROSITE" id="PS51004">
    <property type="entry name" value="SEMA"/>
    <property type="match status" value="1"/>
</dbReference>
<keyword evidence="6 16" id="KW-0732">Signal</keyword>
<evidence type="ECO:0000256" key="10">
    <source>
        <dbReference type="ARBA" id="ARBA00022989"/>
    </source>
</evidence>
<keyword evidence="19" id="KW-1185">Reference proteome</keyword>
<sequence length="847" mass="95718">MEYAASVLIFCVAIVTFAGRPIRAQGWTFQPIGEGWQSDGVAERDEESVDYRFVNYQAMLETGEAFHHENLVSFVQLEIDEDMGRDQLLVGARDTLFRLHLENLTMLEMADWKATPQNTLQCTNSGHHEETCHNFIRVLILQESQVFTCGTNSFQPNCTWRNAENLQKVIGSKEGRGLCPYSPYFNATALMTSEGDLYSATVIDSIGRDSVIYRSLGPSTQLRTMRGDSHWLNDPSYISAHEIDNFVYFFFRETAVEYINCGKKVFSRVGRVCKSDIGRDFGIHKIWSTFTKARLNCSLPGEYPFYFDEIQSTFLSKDERLIYAVFSTPPNSMAGSAVCVYDFDALKAAFDGPFKHQESPTSAWLMNDNPQRAKCDGGGSRSYRSSDNNKPDIFEPAKYLLLMDKAVMPKEVGPLIMRENERWTKVVVDHVVAKSGTYDVIFLATEDGKIRKMMRHPKGNSTCLIEEIKIVPNGKPKPIQNMKLSIDQGAVYIATTGSIYKIPVQRCHRFTTSMACINAQDPYCGWNQRKKQCIPAPDGNVHDNSWEQNVVHCPVLDYPVNGGWSEWSRWNQCPYAGPDKSIDYCQCRSRSCDRPSPAFNGRACAGPSMQIINCTVNGGWTVWSAWSACSQTCGFAIRQRTRQCGSPAPKFGGKTCQGKSVEEEYCRDTPECPLVPVNGVWSDWAGWSTCTTNCNGGLQTRKRACDQPPPMKGGNICPGNKEEWRMCNTQVCGEVTKLSPWTEWIQTNRTKGGYFQQRFRFSCRANVEFAKDIKTSFAESQAQFCFKKDKTCFKPNEVAHSVTTVDINSNWERFLKSVCLPRRKLFKNYCNCRTLGVFLVCQKCGFG</sequence>
<dbReference type="SUPFAM" id="SSF82895">
    <property type="entry name" value="TSP-1 type 1 repeat"/>
    <property type="match status" value="3"/>
</dbReference>
<evidence type="ECO:0000256" key="1">
    <source>
        <dbReference type="ARBA" id="ARBA00004167"/>
    </source>
</evidence>
<dbReference type="Proteomes" id="UP001497497">
    <property type="component" value="Unassembled WGS sequence"/>
</dbReference>
<dbReference type="InterPro" id="IPR000884">
    <property type="entry name" value="TSP1_rpt"/>
</dbReference>
<dbReference type="GO" id="GO:0005576">
    <property type="term" value="C:extracellular region"/>
    <property type="evidence" value="ECO:0007669"/>
    <property type="project" value="UniProtKB-SubCell"/>
</dbReference>
<organism evidence="18 19">
    <name type="scientific">Lymnaea stagnalis</name>
    <name type="common">Great pond snail</name>
    <name type="synonym">Helix stagnalis</name>
    <dbReference type="NCBI Taxonomy" id="6523"/>
    <lineage>
        <taxon>Eukaryota</taxon>
        <taxon>Metazoa</taxon>
        <taxon>Spiralia</taxon>
        <taxon>Lophotrochozoa</taxon>
        <taxon>Mollusca</taxon>
        <taxon>Gastropoda</taxon>
        <taxon>Heterobranchia</taxon>
        <taxon>Euthyneura</taxon>
        <taxon>Panpulmonata</taxon>
        <taxon>Hygrophila</taxon>
        <taxon>Lymnaeoidea</taxon>
        <taxon>Lymnaeidae</taxon>
        <taxon>Lymnaea</taxon>
    </lineage>
</organism>
<evidence type="ECO:0000256" key="9">
    <source>
        <dbReference type="ARBA" id="ARBA00022902"/>
    </source>
</evidence>
<dbReference type="FunFam" id="2.20.100.10:FF:000007">
    <property type="entry name" value="Thrombospondin 1"/>
    <property type="match status" value="1"/>
</dbReference>
<dbReference type="FunFam" id="2.130.10.10:FF:000369">
    <property type="entry name" value="semaphorin-2A isoform X1"/>
    <property type="match status" value="1"/>
</dbReference>
<dbReference type="GO" id="GO:0030335">
    <property type="term" value="P:positive regulation of cell migration"/>
    <property type="evidence" value="ECO:0007669"/>
    <property type="project" value="TreeGrafter"/>
</dbReference>
<keyword evidence="11" id="KW-0472">Membrane</keyword>
<keyword evidence="4" id="KW-0964">Secreted</keyword>
<evidence type="ECO:0000256" key="8">
    <source>
        <dbReference type="ARBA" id="ARBA00022782"/>
    </source>
</evidence>
<evidence type="ECO:0000313" key="19">
    <source>
        <dbReference type="Proteomes" id="UP001497497"/>
    </source>
</evidence>
<evidence type="ECO:0000256" key="15">
    <source>
        <dbReference type="PROSITE-ProRule" id="PRU00352"/>
    </source>
</evidence>
<feature type="signal peptide" evidence="16">
    <location>
        <begin position="1"/>
        <end position="24"/>
    </location>
</feature>
<dbReference type="InterPro" id="IPR002165">
    <property type="entry name" value="Plexin_repeat"/>
</dbReference>
<evidence type="ECO:0000256" key="2">
    <source>
        <dbReference type="ARBA" id="ARBA00004613"/>
    </source>
</evidence>
<dbReference type="AlphaFoldDB" id="A0AAV2ICX2"/>
<evidence type="ECO:0000256" key="7">
    <source>
        <dbReference type="ARBA" id="ARBA00022737"/>
    </source>
</evidence>
<accession>A0AAV2ICX2</accession>
<feature type="chain" id="PRO_5043987950" description="Semaphorin-2A" evidence="16">
    <location>
        <begin position="25"/>
        <end position="847"/>
    </location>
</feature>
<reference evidence="18 19" key="1">
    <citation type="submission" date="2024-04" db="EMBL/GenBank/DDBJ databases">
        <authorList>
            <consortium name="Genoscope - CEA"/>
            <person name="William W."/>
        </authorList>
    </citation>
    <scope>NUCLEOTIDE SEQUENCE [LARGE SCALE GENOMIC DNA]</scope>
</reference>
<dbReference type="InterPro" id="IPR057563">
    <property type="entry name" value="Sema5A/B-like_TSP-1"/>
</dbReference>
<dbReference type="InterPro" id="IPR001627">
    <property type="entry name" value="Semap_dom"/>
</dbReference>
<keyword evidence="7" id="KW-0677">Repeat</keyword>
<keyword evidence="5" id="KW-0812">Transmembrane</keyword>
<dbReference type="GO" id="GO:0030215">
    <property type="term" value="F:semaphorin receptor binding"/>
    <property type="evidence" value="ECO:0007669"/>
    <property type="project" value="InterPro"/>
</dbReference>
<dbReference type="SMART" id="SM00630">
    <property type="entry name" value="Sema"/>
    <property type="match status" value="1"/>
</dbReference>
<dbReference type="Pfam" id="PF23260">
    <property type="entry name" value="TSP1_2"/>
    <property type="match status" value="1"/>
</dbReference>
<keyword evidence="9" id="KW-0524">Neurogenesis</keyword>
<dbReference type="Gene3D" id="2.20.100.10">
    <property type="entry name" value="Thrombospondin type-1 (TSP1) repeat"/>
    <property type="match status" value="3"/>
</dbReference>
<keyword evidence="12" id="KW-1015">Disulfide bond</keyword>
<dbReference type="PANTHER" id="PTHR11036">
    <property type="entry name" value="SEMAPHORIN"/>
    <property type="match status" value="1"/>
</dbReference>
<dbReference type="InterPro" id="IPR036352">
    <property type="entry name" value="Semap_dom_sf"/>
</dbReference>
<dbReference type="GO" id="GO:0005886">
    <property type="term" value="C:plasma membrane"/>
    <property type="evidence" value="ECO:0007669"/>
    <property type="project" value="TreeGrafter"/>
</dbReference>
<dbReference type="FunFam" id="2.20.100.10:FF:000021">
    <property type="entry name" value="semaphorin-5B isoform X1"/>
    <property type="match status" value="1"/>
</dbReference>
<dbReference type="SMART" id="SM00209">
    <property type="entry name" value="TSP1"/>
    <property type="match status" value="4"/>
</dbReference>
<dbReference type="PRINTS" id="PR01705">
    <property type="entry name" value="TSP1REPEAT"/>
</dbReference>
<dbReference type="Pfam" id="PF01437">
    <property type="entry name" value="PSI"/>
    <property type="match status" value="1"/>
</dbReference>
<dbReference type="Gene3D" id="3.30.1680.10">
    <property type="entry name" value="ligand-binding face of the semaphorins, domain 2"/>
    <property type="match status" value="1"/>
</dbReference>
<evidence type="ECO:0000256" key="16">
    <source>
        <dbReference type="SAM" id="SignalP"/>
    </source>
</evidence>
<comment type="caution">
    <text evidence="15">Lacks conserved residue(s) required for the propagation of feature annotation.</text>
</comment>
<feature type="domain" description="Sema" evidence="17">
    <location>
        <begin position="51"/>
        <end position="504"/>
    </location>
</feature>
<evidence type="ECO:0000256" key="6">
    <source>
        <dbReference type="ARBA" id="ARBA00022729"/>
    </source>
</evidence>
<dbReference type="GO" id="GO:0007411">
    <property type="term" value="P:axon guidance"/>
    <property type="evidence" value="ECO:0007669"/>
    <property type="project" value="TreeGrafter"/>
</dbReference>